<accession>Q01P43</accession>
<sequence length="183" mass="19555">MCAIRVLGITLLAAVSIPAEECAVNVTLLSGNLATAAVMIKAKTVTAGIFAGIGVELSWSKAAMDTRSCIPRIVARLEVTSDPGERPDSLAYASVGVRADRQIHIFIDRVAAMVPESALGILLGHVLAHEITHVLEGVPRHSERGVMKARWEHSDLQYLVNHPLHFDPIDAALIRAALSGPDE</sequence>
<dbReference type="InParanoid" id="Q01P43"/>
<protein>
    <submittedName>
        <fullName evidence="1">Uncharacterized protein</fullName>
    </submittedName>
</protein>
<organism evidence="1">
    <name type="scientific">Solibacter usitatus (strain Ellin6076)</name>
    <dbReference type="NCBI Taxonomy" id="234267"/>
    <lineage>
        <taxon>Bacteria</taxon>
        <taxon>Pseudomonadati</taxon>
        <taxon>Acidobacteriota</taxon>
        <taxon>Terriglobia</taxon>
        <taxon>Bryobacterales</taxon>
        <taxon>Solibacteraceae</taxon>
        <taxon>Candidatus Solibacter</taxon>
    </lineage>
</organism>
<dbReference type="AlphaFoldDB" id="Q01P43"/>
<dbReference type="HOGENOM" id="CLU_1474257_0_0_0"/>
<dbReference type="STRING" id="234267.Acid_7678"/>
<dbReference type="EMBL" id="CP000473">
    <property type="protein sequence ID" value="ABJ88577.1"/>
    <property type="molecule type" value="Genomic_DNA"/>
</dbReference>
<evidence type="ECO:0000313" key="1">
    <source>
        <dbReference type="EMBL" id="ABJ88577.1"/>
    </source>
</evidence>
<name>Q01P43_SOLUE</name>
<dbReference type="OrthoDB" id="129682at2"/>
<gene>
    <name evidence="1" type="ordered locus">Acid_7678</name>
</gene>
<proteinExistence type="predicted"/>
<reference evidence="1" key="1">
    <citation type="submission" date="2006-10" db="EMBL/GenBank/DDBJ databases">
        <title>Complete sequence of Solibacter usitatus Ellin6076.</title>
        <authorList>
            <consortium name="US DOE Joint Genome Institute"/>
            <person name="Copeland A."/>
            <person name="Lucas S."/>
            <person name="Lapidus A."/>
            <person name="Barry K."/>
            <person name="Detter J.C."/>
            <person name="Glavina del Rio T."/>
            <person name="Hammon N."/>
            <person name="Israni S."/>
            <person name="Dalin E."/>
            <person name="Tice H."/>
            <person name="Pitluck S."/>
            <person name="Thompson L.S."/>
            <person name="Brettin T."/>
            <person name="Bruce D."/>
            <person name="Han C."/>
            <person name="Tapia R."/>
            <person name="Gilna P."/>
            <person name="Schmutz J."/>
            <person name="Larimer F."/>
            <person name="Land M."/>
            <person name="Hauser L."/>
            <person name="Kyrpides N."/>
            <person name="Mikhailova N."/>
            <person name="Janssen P.H."/>
            <person name="Kuske C.R."/>
            <person name="Richardson P."/>
        </authorList>
    </citation>
    <scope>NUCLEOTIDE SEQUENCE</scope>
    <source>
        <strain evidence="1">Ellin6076</strain>
    </source>
</reference>
<dbReference type="KEGG" id="sus:Acid_7678"/>